<evidence type="ECO:0000259" key="2">
    <source>
        <dbReference type="Pfam" id="PF18962"/>
    </source>
</evidence>
<dbReference type="InterPro" id="IPR054215">
    <property type="entry name" value="DUF6923"/>
</dbReference>
<gene>
    <name evidence="4" type="ORF">GCM10022291_02110</name>
</gene>
<evidence type="ECO:0000313" key="5">
    <source>
        <dbReference type="Proteomes" id="UP001501496"/>
    </source>
</evidence>
<dbReference type="NCBIfam" id="TIGR04183">
    <property type="entry name" value="Por_Secre_tail"/>
    <property type="match status" value="1"/>
</dbReference>
<dbReference type="Pfam" id="PF21959">
    <property type="entry name" value="DUF6923"/>
    <property type="match status" value="1"/>
</dbReference>
<evidence type="ECO:0000259" key="3">
    <source>
        <dbReference type="Pfam" id="PF21959"/>
    </source>
</evidence>
<dbReference type="RefSeq" id="WP_344786080.1">
    <property type="nucleotide sequence ID" value="NZ_BAABCA010000001.1"/>
</dbReference>
<dbReference type="Proteomes" id="UP001501496">
    <property type="component" value="Unassembled WGS sequence"/>
</dbReference>
<dbReference type="NCBIfam" id="NF033662">
    <property type="entry name" value="acid_disulf_rpt"/>
    <property type="match status" value="1"/>
</dbReference>
<feature type="domain" description="Secretion system C-terminal sorting" evidence="2">
    <location>
        <begin position="797"/>
        <end position="865"/>
    </location>
</feature>
<reference evidence="5" key="1">
    <citation type="journal article" date="2019" name="Int. J. Syst. Evol. Microbiol.">
        <title>The Global Catalogue of Microorganisms (GCM) 10K type strain sequencing project: providing services to taxonomists for standard genome sequencing and annotation.</title>
        <authorList>
            <consortium name="The Broad Institute Genomics Platform"/>
            <consortium name="The Broad Institute Genome Sequencing Center for Infectious Disease"/>
            <person name="Wu L."/>
            <person name="Ma J."/>
        </authorList>
    </citation>
    <scope>NUCLEOTIDE SEQUENCE [LARGE SCALE GENOMIC DNA]</scope>
    <source>
        <strain evidence="5">JCM 17630</strain>
    </source>
</reference>
<dbReference type="Pfam" id="PF18962">
    <property type="entry name" value="Por_Secre_tail"/>
    <property type="match status" value="1"/>
</dbReference>
<dbReference type="SUPFAM" id="SSF63829">
    <property type="entry name" value="Calcium-dependent phosphotriesterase"/>
    <property type="match status" value="1"/>
</dbReference>
<keyword evidence="1" id="KW-0732">Signal</keyword>
<sequence>MKKITCYFKFCLTLVSFFILNEELKAQSVPFNCDYNAYLFQYNDVYAIDLASGNAYMVAENVTPGSINAAAYNPADGYIWGSLSTPSKTIVRIGKNFETTTFYIDELSTSGRYIGDINSDGIYYLKGGGASYYKIDVDPASANYGKYISTETLSKSMSIHDWAFNAVDGNLYAVEKKTNILYRIDPDTGNVSPLGVVPILSGLNYTFGAVYFDASGRFYVSANQTGTIYVIQNVQDLDGISIIESNLFAFGPSSSSNDGARCPTAPVPQEICDNGIDDDGDGLVDCEDPSCSGYASCPVIQMSTSGANDGGLESNNRLSEQINKRNFIRAKASYKFNAGKAKRVKKSKNYARKSSKTAKGTSSAYELKDFVPLEVINEDYVVESTPSDLLAITNATEVYSVDYMKDDISIASILALKTENGVYEHTKFICDRLLGAKILSVSTIDIHEQSFIKSIIKNAEGGTEYVLSLAIKTVNNDADFSIESHWNIDKYEANVDFYNYQIWANSIDALYNLADELVTLLKVEKTIDAYDNSRPPTVFVKEGKYSNGKLDLQIVNTNRTESVALTAGLRETETSAENSITSIIELNGNYITNVEVETGNLFDIGFRIGDGVATPDDLFLSDGPWGYDDYPASTTVDNYNITPNEGAFDSEDFPVERNVYLKATTSDYVAAYRALTPRFKPVDLTEFDFFKLKAKGTGDLQITFVRESIEAWEDQYKTTLALTETMQSFAIPFDDFTATSGNPLVLDDVVTIVFTMISQSGSVVKEMDLNDISFSKNASLSIEVVDGQSLSTIAAVPNPMTSSASIQFTSTNPEEIELVVYNQLGKVVKTLNYNAVYGKNEIQIEKGDISSGLYFCKITSDNVDYDTLKLLIK</sequence>
<accession>A0ABP8BZA6</accession>
<proteinExistence type="predicted"/>
<dbReference type="EMBL" id="BAABCA010000001">
    <property type="protein sequence ID" value="GAA4230895.1"/>
    <property type="molecule type" value="Genomic_DNA"/>
</dbReference>
<name>A0ABP8BZA6_9FLAO</name>
<keyword evidence="5" id="KW-1185">Reference proteome</keyword>
<evidence type="ECO:0000256" key="1">
    <source>
        <dbReference type="ARBA" id="ARBA00022729"/>
    </source>
</evidence>
<comment type="caution">
    <text evidence="4">The sequence shown here is derived from an EMBL/GenBank/DDBJ whole genome shotgun (WGS) entry which is preliminary data.</text>
</comment>
<feature type="domain" description="DUF6923" evidence="3">
    <location>
        <begin position="53"/>
        <end position="264"/>
    </location>
</feature>
<organism evidence="4 5">
    <name type="scientific">Postechiella marina</name>
    <dbReference type="NCBI Taxonomy" id="943941"/>
    <lineage>
        <taxon>Bacteria</taxon>
        <taxon>Pseudomonadati</taxon>
        <taxon>Bacteroidota</taxon>
        <taxon>Flavobacteriia</taxon>
        <taxon>Flavobacteriales</taxon>
        <taxon>Flavobacteriaceae</taxon>
        <taxon>Postechiella</taxon>
    </lineage>
</organism>
<evidence type="ECO:0000313" key="4">
    <source>
        <dbReference type="EMBL" id="GAA4230895.1"/>
    </source>
</evidence>
<protein>
    <recommendedName>
        <fullName evidence="6">Secretion system C-terminal sorting domain-containing protein</fullName>
    </recommendedName>
</protein>
<evidence type="ECO:0008006" key="6">
    <source>
        <dbReference type="Google" id="ProtNLM"/>
    </source>
</evidence>
<dbReference type="InterPro" id="IPR026444">
    <property type="entry name" value="Secre_tail"/>
</dbReference>